<name>C6HXM6_9BACT</name>
<dbReference type="InterPro" id="IPR050273">
    <property type="entry name" value="GppA/Ppx_hydrolase"/>
</dbReference>
<dbReference type="InterPro" id="IPR043129">
    <property type="entry name" value="ATPase_NBD"/>
</dbReference>
<dbReference type="AlphaFoldDB" id="C6HXM6"/>
<accession>C6HXM6</accession>
<dbReference type="PANTHER" id="PTHR30005:SF0">
    <property type="entry name" value="RETROGRADE REGULATION PROTEIN 2"/>
    <property type="match status" value="1"/>
</dbReference>
<dbReference type="PANTHER" id="PTHR30005">
    <property type="entry name" value="EXOPOLYPHOSPHATASE"/>
    <property type="match status" value="1"/>
</dbReference>
<dbReference type="InterPro" id="IPR003695">
    <property type="entry name" value="Ppx_GppA_N"/>
</dbReference>
<gene>
    <name evidence="2" type="ORF">UBAL3_92050224</name>
</gene>
<dbReference type="Gene3D" id="3.30.420.40">
    <property type="match status" value="1"/>
</dbReference>
<dbReference type="Gene3D" id="3.30.420.150">
    <property type="entry name" value="Exopolyphosphatase. Domain 2"/>
    <property type="match status" value="1"/>
</dbReference>
<reference evidence="2 3" key="1">
    <citation type="journal article" date="2009" name="Appl. Environ. Microbiol.">
        <title>Community genomic and proteomic analyses of chemoautotrophic iron-oxidizing "Leptospirillum rubarum" (Group II) and "Leptospirillum ferrodiazotrophum" (Group III) bacteria in acid mine drainage biofilms.</title>
        <authorList>
            <person name="Goltsman D.S."/>
            <person name="Denef V.J."/>
            <person name="Singer S.W."/>
            <person name="VerBerkmoes N.C."/>
            <person name="Lefsrud M."/>
            <person name="Mueller R.S."/>
            <person name="Dick G.J."/>
            <person name="Sun C.L."/>
            <person name="Wheeler K.E."/>
            <person name="Zemla A."/>
            <person name="Baker B.J."/>
            <person name="Hauser L."/>
            <person name="Land M."/>
            <person name="Shah M.B."/>
            <person name="Thelen M.P."/>
            <person name="Hettich R.L."/>
            <person name="Banfield J.F."/>
        </authorList>
    </citation>
    <scope>NUCLEOTIDE SEQUENCE [LARGE SCALE GENOMIC DNA]</scope>
</reference>
<dbReference type="SUPFAM" id="SSF53067">
    <property type="entry name" value="Actin-like ATPase domain"/>
    <property type="match status" value="2"/>
</dbReference>
<evidence type="ECO:0000313" key="3">
    <source>
        <dbReference type="Proteomes" id="UP000009374"/>
    </source>
</evidence>
<keyword evidence="3" id="KW-1185">Reference proteome</keyword>
<dbReference type="Proteomes" id="UP000009374">
    <property type="component" value="Unassembled WGS sequence"/>
</dbReference>
<proteinExistence type="predicted"/>
<dbReference type="EMBL" id="GG693873">
    <property type="protein sequence ID" value="EES52855.1"/>
    <property type="molecule type" value="Genomic_DNA"/>
</dbReference>
<dbReference type="GO" id="GO:0016462">
    <property type="term" value="F:pyrophosphatase activity"/>
    <property type="evidence" value="ECO:0007669"/>
    <property type="project" value="TreeGrafter"/>
</dbReference>
<sequence>MKSPQRVAVVDIGTNSVRLMVAEATGRGIETVLYQDGRITRLGEGIAATRTIARTAVDRTVAVLSEFAERIRSYSPDAVSYIGTSALRQASNREEVLERFFREAGVRVRVISGEEEAALTYRGALFGLSMVRGPFLVVDIGGGSSELIVGETPVDFWKAFSVEVGVVTLTEGWFRNDPPSEAEFSQVRRYLEERFRDPVGMIAPYLASGARLVGTAGSVTTILALIREMARYDPMKVHGQTLSGKEIEGLFKRLKAVPARERLSFPGLERGREDIILAGTLILLSLLDFLRQSDLVVSAYGLREGVVMDLAGGGEPLRAN</sequence>
<dbReference type="CDD" id="cd24054">
    <property type="entry name" value="ASKHA_NBD_AaPPX-GppA_MtPPX2-like"/>
    <property type="match status" value="1"/>
</dbReference>
<evidence type="ECO:0000313" key="2">
    <source>
        <dbReference type="EMBL" id="EES52855.1"/>
    </source>
</evidence>
<dbReference type="Pfam" id="PF02541">
    <property type="entry name" value="Ppx-GppA"/>
    <property type="match status" value="1"/>
</dbReference>
<protein>
    <submittedName>
        <fullName evidence="2">Ppx/GppA phosphatase</fullName>
    </submittedName>
</protein>
<evidence type="ECO:0000259" key="1">
    <source>
        <dbReference type="Pfam" id="PF02541"/>
    </source>
</evidence>
<feature type="domain" description="Ppx/GppA phosphatase N-terminal" evidence="1">
    <location>
        <begin position="30"/>
        <end position="310"/>
    </location>
</feature>
<organism evidence="2 3">
    <name type="scientific">Leptospirillum ferrodiazotrophum</name>
    <dbReference type="NCBI Taxonomy" id="412449"/>
    <lineage>
        <taxon>Bacteria</taxon>
        <taxon>Pseudomonadati</taxon>
        <taxon>Nitrospirota</taxon>
        <taxon>Nitrospiria</taxon>
        <taxon>Nitrospirales</taxon>
        <taxon>Nitrospiraceae</taxon>
        <taxon>Leptospirillum</taxon>
    </lineage>
</organism>